<name>A0A841UAV7_9BACL</name>
<evidence type="ECO:0000256" key="5">
    <source>
        <dbReference type="ARBA" id="ARBA00022741"/>
    </source>
</evidence>
<evidence type="ECO:0000259" key="11">
    <source>
        <dbReference type="PROSITE" id="PS50929"/>
    </source>
</evidence>
<evidence type="ECO:0000256" key="3">
    <source>
        <dbReference type="ARBA" id="ARBA00022475"/>
    </source>
</evidence>
<comment type="caution">
    <text evidence="12">The sequence shown here is derived from an EMBL/GenBank/DDBJ whole genome shotgun (WGS) entry which is preliminary data.</text>
</comment>
<dbReference type="InterPro" id="IPR039421">
    <property type="entry name" value="Type_1_exporter"/>
</dbReference>
<feature type="domain" description="ABC transmembrane type-1" evidence="11">
    <location>
        <begin position="17"/>
        <end position="298"/>
    </location>
</feature>
<dbReference type="PROSITE" id="PS50929">
    <property type="entry name" value="ABC_TM1F"/>
    <property type="match status" value="1"/>
</dbReference>
<dbReference type="CDD" id="cd18548">
    <property type="entry name" value="ABC_6TM_Tm287_like"/>
    <property type="match status" value="1"/>
</dbReference>
<feature type="domain" description="ABC transporter" evidence="10">
    <location>
        <begin position="332"/>
        <end position="568"/>
    </location>
</feature>
<dbReference type="AlphaFoldDB" id="A0A841UAV7"/>
<feature type="transmembrane region" description="Helical" evidence="9">
    <location>
        <begin position="157"/>
        <end position="178"/>
    </location>
</feature>
<keyword evidence="3" id="KW-1003">Cell membrane</keyword>
<keyword evidence="2" id="KW-0813">Transport</keyword>
<feature type="transmembrane region" description="Helical" evidence="9">
    <location>
        <begin position="133"/>
        <end position="151"/>
    </location>
</feature>
<dbReference type="SUPFAM" id="SSF52540">
    <property type="entry name" value="P-loop containing nucleoside triphosphate hydrolases"/>
    <property type="match status" value="1"/>
</dbReference>
<evidence type="ECO:0000256" key="9">
    <source>
        <dbReference type="SAM" id="Phobius"/>
    </source>
</evidence>
<dbReference type="GO" id="GO:0005524">
    <property type="term" value="F:ATP binding"/>
    <property type="evidence" value="ECO:0007669"/>
    <property type="project" value="UniProtKB-KW"/>
</dbReference>
<dbReference type="GO" id="GO:0016887">
    <property type="term" value="F:ATP hydrolysis activity"/>
    <property type="evidence" value="ECO:0007669"/>
    <property type="project" value="InterPro"/>
</dbReference>
<dbReference type="PANTHER" id="PTHR43394:SF1">
    <property type="entry name" value="ATP-BINDING CASSETTE SUB-FAMILY B MEMBER 10, MITOCHONDRIAL"/>
    <property type="match status" value="1"/>
</dbReference>
<dbReference type="Gene3D" id="1.20.1560.10">
    <property type="entry name" value="ABC transporter type 1, transmembrane domain"/>
    <property type="match status" value="1"/>
</dbReference>
<dbReference type="InterPro" id="IPR003593">
    <property type="entry name" value="AAA+_ATPase"/>
</dbReference>
<reference evidence="12 13" key="1">
    <citation type="submission" date="2020-08" db="EMBL/GenBank/DDBJ databases">
        <title>Cohnella phylogeny.</title>
        <authorList>
            <person name="Dunlap C."/>
        </authorList>
    </citation>
    <scope>NUCLEOTIDE SEQUENCE [LARGE SCALE GENOMIC DNA]</scope>
    <source>
        <strain evidence="12 13">DSM 25239</strain>
    </source>
</reference>
<dbReference type="RefSeq" id="WP_185139016.1">
    <property type="nucleotide sequence ID" value="NZ_BORM01000018.1"/>
</dbReference>
<dbReference type="InterPro" id="IPR027417">
    <property type="entry name" value="P-loop_NTPase"/>
</dbReference>
<dbReference type="GO" id="GO:0015421">
    <property type="term" value="F:ABC-type oligopeptide transporter activity"/>
    <property type="evidence" value="ECO:0007669"/>
    <property type="project" value="TreeGrafter"/>
</dbReference>
<keyword evidence="7 9" id="KW-1133">Transmembrane helix</keyword>
<dbReference type="GO" id="GO:0005886">
    <property type="term" value="C:plasma membrane"/>
    <property type="evidence" value="ECO:0007669"/>
    <property type="project" value="UniProtKB-SubCell"/>
</dbReference>
<comment type="subcellular location">
    <subcellularLocation>
        <location evidence="1">Cell membrane</location>
        <topology evidence="1">Multi-pass membrane protein</topology>
    </subcellularLocation>
</comment>
<dbReference type="FunFam" id="3.40.50.300:FF:000221">
    <property type="entry name" value="Multidrug ABC transporter ATP-binding protein"/>
    <property type="match status" value="1"/>
</dbReference>
<evidence type="ECO:0000256" key="6">
    <source>
        <dbReference type="ARBA" id="ARBA00022840"/>
    </source>
</evidence>
<keyword evidence="8 9" id="KW-0472">Membrane</keyword>
<evidence type="ECO:0000256" key="7">
    <source>
        <dbReference type="ARBA" id="ARBA00022989"/>
    </source>
</evidence>
<dbReference type="PANTHER" id="PTHR43394">
    <property type="entry name" value="ATP-DEPENDENT PERMEASE MDL1, MITOCHONDRIAL"/>
    <property type="match status" value="1"/>
</dbReference>
<gene>
    <name evidence="12" type="ORF">H7B90_27060</name>
</gene>
<dbReference type="Pfam" id="PF00664">
    <property type="entry name" value="ABC_membrane"/>
    <property type="match status" value="1"/>
</dbReference>
<dbReference type="InterPro" id="IPR036640">
    <property type="entry name" value="ABC1_TM_sf"/>
</dbReference>
<feature type="transmembrane region" description="Helical" evidence="9">
    <location>
        <begin position="52"/>
        <end position="76"/>
    </location>
</feature>
<dbReference type="PROSITE" id="PS00211">
    <property type="entry name" value="ABC_TRANSPORTER_1"/>
    <property type="match status" value="1"/>
</dbReference>
<dbReference type="PROSITE" id="PS50893">
    <property type="entry name" value="ABC_TRANSPORTER_2"/>
    <property type="match status" value="1"/>
</dbReference>
<feature type="transmembrane region" description="Helical" evidence="9">
    <location>
        <begin position="236"/>
        <end position="258"/>
    </location>
</feature>
<proteinExistence type="predicted"/>
<dbReference type="InterPro" id="IPR017871">
    <property type="entry name" value="ABC_transporter-like_CS"/>
</dbReference>
<dbReference type="Proteomes" id="UP000553776">
    <property type="component" value="Unassembled WGS sequence"/>
</dbReference>
<dbReference type="Pfam" id="PF00005">
    <property type="entry name" value="ABC_tran"/>
    <property type="match status" value="1"/>
</dbReference>
<dbReference type="EMBL" id="JACJVR010000110">
    <property type="protein sequence ID" value="MBB6695060.1"/>
    <property type="molecule type" value="Genomic_DNA"/>
</dbReference>
<dbReference type="Gene3D" id="3.40.50.300">
    <property type="entry name" value="P-loop containing nucleotide triphosphate hydrolases"/>
    <property type="match status" value="1"/>
</dbReference>
<dbReference type="InterPro" id="IPR011527">
    <property type="entry name" value="ABC1_TM_dom"/>
</dbReference>
<dbReference type="SMART" id="SM00382">
    <property type="entry name" value="AAA"/>
    <property type="match status" value="1"/>
</dbReference>
<sequence>MGNWVKYIRKYGLSFGVAFLLVAMEAACDLLQPTLLARMIDEGVATLDRTAVLRYGGYMLLVTAVGAIAASGRNIVSSQVSQRFGSELRSDLYRHIQSLSLRNLDRFDRASLVTRLTNDVTQLQNFVNGMMRIFAKAPILCIGSLVMAIRLNPRLSLVLVVVVPVVGALIALNIRIGFPMFLRVQAAMDRLNGIMREYLAGVRVVKAFNRFAGESEKFGRVNEEFRRSSANAMRRMAVFNPAILLTVNFGIVAVIWLGGLRVDGGSMQVGHIVAFVNYMTQILFSLMLISMVFNMLVRAKASVGRMQEVLSVRDETTWQEDAGRLLDGSGRVDFERVSFSYNGPVGAPALKGIDLSVRPGETIGIIGSTGSGKSTLVGLVPRLHDATEGAVKLDGVDVRLLDPKLVRDRVAVVPQKPMLFSGTILDNIRWGREDATEEEVAEAARMAAAHDFIAALPEGYRTKLGQGGVNLSGGQKQRISIARALVRKPRVLILDDCTSAVDVATEAAIKEALRSYARGLTCLLIAQRITSVMDADRILVLEGGEVAGIGDHETLLRECRIYQEIYRSQIGEEMHSDGVRA</sequence>
<dbReference type="InterPro" id="IPR003439">
    <property type="entry name" value="ABC_transporter-like_ATP-bd"/>
</dbReference>
<evidence type="ECO:0000313" key="12">
    <source>
        <dbReference type="EMBL" id="MBB6695060.1"/>
    </source>
</evidence>
<evidence type="ECO:0000256" key="1">
    <source>
        <dbReference type="ARBA" id="ARBA00004651"/>
    </source>
</evidence>
<evidence type="ECO:0000256" key="2">
    <source>
        <dbReference type="ARBA" id="ARBA00022448"/>
    </source>
</evidence>
<evidence type="ECO:0000313" key="13">
    <source>
        <dbReference type="Proteomes" id="UP000553776"/>
    </source>
</evidence>
<protein>
    <submittedName>
        <fullName evidence="12">ABC transporter ATP-binding protein</fullName>
    </submittedName>
</protein>
<dbReference type="SUPFAM" id="SSF90123">
    <property type="entry name" value="ABC transporter transmembrane region"/>
    <property type="match status" value="1"/>
</dbReference>
<accession>A0A841UAV7</accession>
<evidence type="ECO:0000256" key="8">
    <source>
        <dbReference type="ARBA" id="ARBA00023136"/>
    </source>
</evidence>
<keyword evidence="6 12" id="KW-0067">ATP-binding</keyword>
<keyword evidence="5" id="KW-0547">Nucleotide-binding</keyword>
<keyword evidence="4 9" id="KW-0812">Transmembrane</keyword>
<feature type="transmembrane region" description="Helical" evidence="9">
    <location>
        <begin position="278"/>
        <end position="297"/>
    </location>
</feature>
<organism evidence="12 13">
    <name type="scientific">Cohnella xylanilytica</name>
    <dbReference type="NCBI Taxonomy" id="557555"/>
    <lineage>
        <taxon>Bacteria</taxon>
        <taxon>Bacillati</taxon>
        <taxon>Bacillota</taxon>
        <taxon>Bacilli</taxon>
        <taxon>Bacillales</taxon>
        <taxon>Paenibacillaceae</taxon>
        <taxon>Cohnella</taxon>
    </lineage>
</organism>
<evidence type="ECO:0000259" key="10">
    <source>
        <dbReference type="PROSITE" id="PS50893"/>
    </source>
</evidence>
<evidence type="ECO:0000256" key="4">
    <source>
        <dbReference type="ARBA" id="ARBA00022692"/>
    </source>
</evidence>
<keyword evidence="13" id="KW-1185">Reference proteome</keyword>